<protein>
    <submittedName>
        <fullName evidence="2">UBN2 domain-containing protein/UBN2_3 domain-containing protein</fullName>
    </submittedName>
</protein>
<organism evidence="2 3">
    <name type="scientific">Cephalotus follicularis</name>
    <name type="common">Albany pitcher plant</name>
    <dbReference type="NCBI Taxonomy" id="3775"/>
    <lineage>
        <taxon>Eukaryota</taxon>
        <taxon>Viridiplantae</taxon>
        <taxon>Streptophyta</taxon>
        <taxon>Embryophyta</taxon>
        <taxon>Tracheophyta</taxon>
        <taxon>Spermatophyta</taxon>
        <taxon>Magnoliopsida</taxon>
        <taxon>eudicotyledons</taxon>
        <taxon>Gunneridae</taxon>
        <taxon>Pentapetalae</taxon>
        <taxon>rosids</taxon>
        <taxon>fabids</taxon>
        <taxon>Oxalidales</taxon>
        <taxon>Cephalotaceae</taxon>
        <taxon>Cephalotus</taxon>
    </lineage>
</organism>
<reference evidence="3" key="1">
    <citation type="submission" date="2016-04" db="EMBL/GenBank/DDBJ databases">
        <title>Cephalotus genome sequencing.</title>
        <authorList>
            <person name="Fukushima K."/>
            <person name="Hasebe M."/>
            <person name="Fang X."/>
        </authorList>
    </citation>
    <scope>NUCLEOTIDE SEQUENCE [LARGE SCALE GENOMIC DNA]</scope>
    <source>
        <strain evidence="3">cv. St1</strain>
    </source>
</reference>
<dbReference type="Proteomes" id="UP000187406">
    <property type="component" value="Unassembled WGS sequence"/>
</dbReference>
<dbReference type="PANTHER" id="PTHR47481:SF43">
    <property type="entry name" value="RETROTRANSPOSON COPIA-LIKE N-TERMINAL DOMAIN-CONTAINING PROTEIN"/>
    <property type="match status" value="1"/>
</dbReference>
<dbReference type="OrthoDB" id="1912561at2759"/>
<keyword evidence="3" id="KW-1185">Reference proteome</keyword>
<name>A0A1Q3D8E4_CEPFO</name>
<feature type="non-terminal residue" evidence="2">
    <location>
        <position position="1"/>
    </location>
</feature>
<feature type="region of interest" description="Disordered" evidence="1">
    <location>
        <begin position="216"/>
        <end position="264"/>
    </location>
</feature>
<evidence type="ECO:0000256" key="1">
    <source>
        <dbReference type="SAM" id="MobiDB-lite"/>
    </source>
</evidence>
<evidence type="ECO:0000313" key="3">
    <source>
        <dbReference type="Proteomes" id="UP000187406"/>
    </source>
</evidence>
<proteinExistence type="predicted"/>
<dbReference type="PANTHER" id="PTHR47481">
    <property type="match status" value="1"/>
</dbReference>
<dbReference type="InParanoid" id="A0A1Q3D8E4"/>
<feature type="region of interest" description="Disordered" evidence="1">
    <location>
        <begin position="1"/>
        <end position="23"/>
    </location>
</feature>
<sequence>LANANHSSSTVSENSSTASTLTNTVSPSSSLNHAHHFLSLKLNTKNYLLWNTQLVPFLCGQKLLGFIDGSNPCPPLTILVNSHCDVQPNPTTIAWQDQDQLLFNLLVSFLKFAFASPSNSCILHLHMQMPRSQENDESVTTFLQHLKSHADELSTAGRPVSQADFNIYIFKGLKPEFKDLVTTLFARSEPVTYSELLGLLLSPEFLRNTTLDSLSLSQTTPSNKNTSPASNFSQRTPSSPNQSQPPSFHNHGHRRSPRGHGRGK</sequence>
<evidence type="ECO:0000313" key="2">
    <source>
        <dbReference type="EMBL" id="GAV88767.1"/>
    </source>
</evidence>
<feature type="compositionally biased region" description="Basic residues" evidence="1">
    <location>
        <begin position="250"/>
        <end position="264"/>
    </location>
</feature>
<dbReference type="AlphaFoldDB" id="A0A1Q3D8E4"/>
<feature type="compositionally biased region" description="Low complexity" evidence="1">
    <location>
        <begin position="237"/>
        <end position="249"/>
    </location>
</feature>
<accession>A0A1Q3D8E4</accession>
<feature type="compositionally biased region" description="Polar residues" evidence="1">
    <location>
        <begin position="223"/>
        <end position="236"/>
    </location>
</feature>
<feature type="compositionally biased region" description="Low complexity" evidence="1">
    <location>
        <begin position="7"/>
        <end position="20"/>
    </location>
</feature>
<gene>
    <name evidence="2" type="ORF">CFOL_v3_32188</name>
</gene>
<comment type="caution">
    <text evidence="2">The sequence shown here is derived from an EMBL/GenBank/DDBJ whole genome shotgun (WGS) entry which is preliminary data.</text>
</comment>
<dbReference type="EMBL" id="BDDD01005064">
    <property type="protein sequence ID" value="GAV88767.1"/>
    <property type="molecule type" value="Genomic_DNA"/>
</dbReference>